<evidence type="ECO:0000256" key="1">
    <source>
        <dbReference type="ARBA" id="ARBA00003555"/>
    </source>
</evidence>
<evidence type="ECO:0000256" key="12">
    <source>
        <dbReference type="ARBA" id="ARBA00049020"/>
    </source>
</evidence>
<dbReference type="Pfam" id="PF01872">
    <property type="entry name" value="RibD_C"/>
    <property type="match status" value="1"/>
</dbReference>
<reference evidence="14" key="1">
    <citation type="journal article" date="2004" name="Yeast">
        <title>Candida famata (Debaryomyces hansenii) DNA sequences containing genes involved in riboflavin synthesis.</title>
        <authorList>
            <person name="Voronovsky A.Y."/>
            <person name="Abbas C.A."/>
            <person name="Dmytruk K.V."/>
            <person name="Ishchuk O.P."/>
            <person name="Kshanovska B.V."/>
            <person name="Sybirna K.A."/>
            <person name="Gaillardin C."/>
            <person name="Sibirny A.A."/>
        </authorList>
    </citation>
    <scope>NUCLEOTIDE SEQUENCE</scope>
    <source>
        <strain evidence="14">VKM Y-9</strain>
    </source>
</reference>
<dbReference type="Gene3D" id="3.40.430.10">
    <property type="entry name" value="Dihydrofolate Reductase, subunit A"/>
    <property type="match status" value="1"/>
</dbReference>
<evidence type="ECO:0000313" key="14">
    <source>
        <dbReference type="EMBL" id="CAH17653.1"/>
    </source>
</evidence>
<comment type="catalytic activity">
    <reaction evidence="12">
        <text>2,5-diamino-6-(1-D-ribitylamino)pyrimidin-4(3H)-one 5'-phosphate + NADP(+) = 2,5-diamino-6-(1-D-ribosylamino)pyrimidin-4(3H)-one 5'-phosphate + NADPH + H(+)</text>
        <dbReference type="Rhea" id="RHEA:27278"/>
        <dbReference type="ChEBI" id="CHEBI:15378"/>
        <dbReference type="ChEBI" id="CHEBI:57783"/>
        <dbReference type="ChEBI" id="CHEBI:58349"/>
        <dbReference type="ChEBI" id="CHEBI:58890"/>
        <dbReference type="ChEBI" id="CHEBI:59545"/>
        <dbReference type="EC" id="1.1.1.302"/>
    </reaction>
</comment>
<dbReference type="InterPro" id="IPR011549">
    <property type="entry name" value="RibD_C"/>
</dbReference>
<comment type="pathway">
    <text evidence="2">Cofactor biosynthesis; riboflavin biosynthesis.</text>
</comment>
<comment type="catalytic activity">
    <reaction evidence="11">
        <text>2,5-diamino-6-(1-D-ribitylamino)pyrimidin-4(3H)-one 5'-phosphate + NAD(+) = 2,5-diamino-6-(1-D-ribosylamino)pyrimidin-4(3H)-one 5'-phosphate + NADH + H(+)</text>
        <dbReference type="Rhea" id="RHEA:27274"/>
        <dbReference type="ChEBI" id="CHEBI:15378"/>
        <dbReference type="ChEBI" id="CHEBI:57540"/>
        <dbReference type="ChEBI" id="CHEBI:57945"/>
        <dbReference type="ChEBI" id="CHEBI:58890"/>
        <dbReference type="ChEBI" id="CHEBI:59545"/>
        <dbReference type="EC" id="1.1.1.302"/>
    </reaction>
</comment>
<evidence type="ECO:0000256" key="10">
    <source>
        <dbReference type="ARBA" id="ARBA00031630"/>
    </source>
</evidence>
<dbReference type="GO" id="GO:0050661">
    <property type="term" value="F:NADP binding"/>
    <property type="evidence" value="ECO:0007669"/>
    <property type="project" value="InterPro"/>
</dbReference>
<evidence type="ECO:0000256" key="8">
    <source>
        <dbReference type="ARBA" id="ARBA00023002"/>
    </source>
</evidence>
<dbReference type="SUPFAM" id="SSF53597">
    <property type="entry name" value="Dihydrofolate reductase-like"/>
    <property type="match status" value="1"/>
</dbReference>
<dbReference type="NCBIfam" id="TIGR00227">
    <property type="entry name" value="ribD_Cterm"/>
    <property type="match status" value="1"/>
</dbReference>
<protein>
    <recommendedName>
        <fullName evidence="5">2,5-diamino-6-ribosylamino-4(3H)-pyrimidinone 5'-phosphate reductase</fullName>
        <ecNumber evidence="4">1.1.1.302</ecNumber>
    </recommendedName>
    <alternativeName>
        <fullName evidence="10">2,5-diamino-6-(5-phospho-D-ribosylamino)pyrimidin-4(3H)-one reductase</fullName>
    </alternativeName>
    <alternativeName>
        <fullName evidence="9">2,5-diamino-6-ribitylamino-4(3H)-pyrimidinone 5'-phosphate synthase</fullName>
    </alternativeName>
</protein>
<dbReference type="InterPro" id="IPR024072">
    <property type="entry name" value="DHFR-like_dom_sf"/>
</dbReference>
<evidence type="ECO:0000256" key="3">
    <source>
        <dbReference type="ARBA" id="ARBA00009723"/>
    </source>
</evidence>
<evidence type="ECO:0000256" key="2">
    <source>
        <dbReference type="ARBA" id="ARBA00005104"/>
    </source>
</evidence>
<dbReference type="InterPro" id="IPR050765">
    <property type="entry name" value="Riboflavin_Biosynth_HTPR"/>
</dbReference>
<dbReference type="EMBL" id="AJ810170">
    <property type="protein sequence ID" value="CAH17653.1"/>
    <property type="molecule type" value="Genomic_DNA"/>
</dbReference>
<organism evidence="14">
    <name type="scientific">Debaryomyces hansenii</name>
    <name type="common">Yeast</name>
    <name type="synonym">Torulaspora hansenii</name>
    <dbReference type="NCBI Taxonomy" id="4959"/>
    <lineage>
        <taxon>Eukaryota</taxon>
        <taxon>Fungi</taxon>
        <taxon>Dikarya</taxon>
        <taxon>Ascomycota</taxon>
        <taxon>Saccharomycotina</taxon>
        <taxon>Pichiomycetes</taxon>
        <taxon>Debaryomycetaceae</taxon>
        <taxon>Debaryomyces</taxon>
    </lineage>
</organism>
<sequence>MFIIYFPVFSNNRAYMSLLPLVPSLKPFLEDYLPRPGSNKPFVTLTYAQSLDSRIAAKPGEQTKISHLETKTMTHYIRSKHDGIMVGIGTVLADDPKLNCRFEADDGHISTPRPVILDPTGKWVYNKSQLRSVCDDNKGLAPFILIDDTVTPSNEDIEVIEKQGGAFVKLPLLSSSNRIDNWKVILAKLFELGIKSIMIEGGASIINDLLIYNEVVDSLIITIGPVFLGKDGVEVSPSKHADLIDIKWWQGIQDSVLCARLT</sequence>
<evidence type="ECO:0000256" key="11">
    <source>
        <dbReference type="ARBA" id="ARBA00047550"/>
    </source>
</evidence>
<dbReference type="PANTHER" id="PTHR38011">
    <property type="entry name" value="DIHYDROFOLATE REDUCTASE FAMILY PROTEIN (AFU_ORTHOLOGUE AFUA_8G06820)"/>
    <property type="match status" value="1"/>
</dbReference>
<evidence type="ECO:0000256" key="9">
    <source>
        <dbReference type="ARBA" id="ARBA00030073"/>
    </source>
</evidence>
<dbReference type="EC" id="1.1.1.302" evidence="4"/>
<evidence type="ECO:0000256" key="4">
    <source>
        <dbReference type="ARBA" id="ARBA00012851"/>
    </source>
</evidence>
<accession>Q5TJ63</accession>
<gene>
    <name evidence="14" type="primary">RIB2</name>
</gene>
<evidence type="ECO:0000256" key="7">
    <source>
        <dbReference type="ARBA" id="ARBA00022857"/>
    </source>
</evidence>
<feature type="domain" description="Bacterial bifunctional deaminase-reductase C-terminal" evidence="13">
    <location>
        <begin position="41"/>
        <end position="235"/>
    </location>
</feature>
<evidence type="ECO:0000256" key="6">
    <source>
        <dbReference type="ARBA" id="ARBA00022619"/>
    </source>
</evidence>
<name>Q5TJ63_DEBHN</name>
<proteinExistence type="inferred from homology"/>
<dbReference type="UniPathway" id="UPA00275"/>
<keyword evidence="8" id="KW-0560">Oxidoreductase</keyword>
<comment type="similarity">
    <text evidence="3">Belongs to the HTP reductase family.</text>
</comment>
<comment type="function">
    <text evidence="1">Catalyzes an early step in riboflavin biosynthesis, the NADPH-dependent reduction of the ribose side chain of 2,5-diamino-6-ribosylamino-4(3H)-pyrimidinone 5'-phosphate, yielding 2,5-diamino-6-ribitylamino-4(3H)-pyrimidinone 5'-phosphate.</text>
</comment>
<dbReference type="PANTHER" id="PTHR38011:SF7">
    <property type="entry name" value="2,5-DIAMINO-6-RIBOSYLAMINO-4(3H)-PYRIMIDINONE 5'-PHOSPHATE REDUCTASE"/>
    <property type="match status" value="1"/>
</dbReference>
<dbReference type="GO" id="GO:0008703">
    <property type="term" value="F:5-amino-6-(5-phosphoribosylamino)uracil reductase activity"/>
    <property type="evidence" value="ECO:0007669"/>
    <property type="project" value="InterPro"/>
</dbReference>
<dbReference type="GO" id="GO:0009231">
    <property type="term" value="P:riboflavin biosynthetic process"/>
    <property type="evidence" value="ECO:0007669"/>
    <property type="project" value="UniProtKB-UniPathway"/>
</dbReference>
<dbReference type="InterPro" id="IPR002734">
    <property type="entry name" value="RibDG_C"/>
</dbReference>
<keyword evidence="7" id="KW-0521">NADP</keyword>
<keyword evidence="6" id="KW-0686">Riboflavin biosynthesis</keyword>
<dbReference type="VEuPathDB" id="FungiDB:DEHA2G10010g"/>
<evidence type="ECO:0000256" key="5">
    <source>
        <dbReference type="ARBA" id="ARBA00015035"/>
    </source>
</evidence>
<evidence type="ECO:0000259" key="13">
    <source>
        <dbReference type="Pfam" id="PF01872"/>
    </source>
</evidence>
<dbReference type="AlphaFoldDB" id="Q5TJ63"/>